<dbReference type="InterPro" id="IPR003750">
    <property type="entry name" value="Put_MeTrfase-C9orf114-like"/>
</dbReference>
<dbReference type="VEuPathDB" id="FungiDB:AFLA_010321"/>
<evidence type="ECO:0000256" key="7">
    <source>
        <dbReference type="ARBA" id="ARBA00032755"/>
    </source>
</evidence>
<gene>
    <name evidence="11" type="ORF">F9C07_2073513</name>
</gene>
<comment type="function">
    <text evidence="9">Catalyzes a reversible aldol reaction between acetaldehyde and D-glyceraldehyde 3-phosphate to generate 2-deoxy-D-ribose 5-phosphate.</text>
</comment>
<reference evidence="12" key="1">
    <citation type="journal article" date="2021" name="G3 (Bethesda)">
        <title>Chromosome assembled and annotated genome sequence of Aspergillus flavus NRRL 3357.</title>
        <authorList>
            <person name="Skerker J.M."/>
            <person name="Pianalto K.M."/>
            <person name="Mondo S.J."/>
            <person name="Yang K."/>
            <person name="Arkin A.P."/>
            <person name="Keller N.P."/>
            <person name="Grigoriev I.V."/>
            <person name="Louise Glass N.L."/>
        </authorList>
    </citation>
    <scope>NUCLEOTIDE SEQUENCE [LARGE SCALE GENOMIC DNA]</scope>
    <source>
        <strain evidence="12">ATCC 200026 / FGSC A1120 / IAM 13836 / NRRL 3357 / JCM 12722 / SRRC 167</strain>
    </source>
</reference>
<dbReference type="FunFam" id="3.20.20.70:FF:000198">
    <property type="entry name" value="Deoxyribose-phosphate aldolase"/>
    <property type="match status" value="1"/>
</dbReference>
<evidence type="ECO:0000256" key="6">
    <source>
        <dbReference type="ARBA" id="ARBA00023270"/>
    </source>
</evidence>
<dbReference type="InterPro" id="IPR002915">
    <property type="entry name" value="DeoC/FbaB/LacD_aldolase"/>
</dbReference>
<dbReference type="GO" id="GO:0016052">
    <property type="term" value="P:carbohydrate catabolic process"/>
    <property type="evidence" value="ECO:0007669"/>
    <property type="project" value="TreeGrafter"/>
</dbReference>
<dbReference type="InterPro" id="IPR029028">
    <property type="entry name" value="Alpha/beta_knot_MTases"/>
</dbReference>
<dbReference type="CDD" id="cd00959">
    <property type="entry name" value="DeoC"/>
    <property type="match status" value="1"/>
</dbReference>
<dbReference type="GO" id="GO:0009264">
    <property type="term" value="P:deoxyribonucleotide catabolic process"/>
    <property type="evidence" value="ECO:0007669"/>
    <property type="project" value="InterPro"/>
</dbReference>
<comment type="similarity">
    <text evidence="2">Belongs to the DeoC/FbaB aldolase family. DeoC type 1 subfamily.</text>
</comment>
<dbReference type="EC" id="4.1.2.4" evidence="3"/>
<dbReference type="CDD" id="cd18086">
    <property type="entry name" value="HsC9orf114-like"/>
    <property type="match status" value="1"/>
</dbReference>
<dbReference type="InterPro" id="IPR028581">
    <property type="entry name" value="DeoC_typeI"/>
</dbReference>
<keyword evidence="12" id="KW-1185">Reference proteome</keyword>
<keyword evidence="11" id="KW-0808">Transferase</keyword>
<dbReference type="VEuPathDB" id="FungiDB:AFLA_010322"/>
<dbReference type="Gene3D" id="3.20.20.70">
    <property type="entry name" value="Aldolase class I"/>
    <property type="match status" value="1"/>
</dbReference>
<name>A0A7U2N2Q4_ASPFN</name>
<evidence type="ECO:0000256" key="9">
    <source>
        <dbReference type="ARBA" id="ARBA00056337"/>
    </source>
</evidence>
<evidence type="ECO:0000313" key="11">
    <source>
        <dbReference type="EMBL" id="QRD94477.1"/>
    </source>
</evidence>
<keyword evidence="4" id="KW-0963">Cytoplasm</keyword>
<dbReference type="EMBL" id="CP044623">
    <property type="protein sequence ID" value="QRD94477.1"/>
    <property type="molecule type" value="Genomic_DNA"/>
</dbReference>
<protein>
    <recommendedName>
        <fullName evidence="3">deoxyribose-phosphate aldolase</fullName>
        <ecNumber evidence="3">4.1.2.4</ecNumber>
    </recommendedName>
    <alternativeName>
        <fullName evidence="7">2-deoxy-D-ribose 5-phosphate aldolase</fullName>
    </alternativeName>
</protein>
<dbReference type="GO" id="GO:0032259">
    <property type="term" value="P:methylation"/>
    <property type="evidence" value="ECO:0007669"/>
    <property type="project" value="UniProtKB-KW"/>
</dbReference>
<dbReference type="InterPro" id="IPR011343">
    <property type="entry name" value="DeoC"/>
</dbReference>
<evidence type="ECO:0000256" key="3">
    <source>
        <dbReference type="ARBA" id="ARBA00012515"/>
    </source>
</evidence>
<dbReference type="GO" id="GO:0005737">
    <property type="term" value="C:cytoplasm"/>
    <property type="evidence" value="ECO:0007669"/>
    <property type="project" value="InterPro"/>
</dbReference>
<dbReference type="SUPFAM" id="SSF51569">
    <property type="entry name" value="Aldolase"/>
    <property type="match status" value="1"/>
</dbReference>
<dbReference type="GO" id="GO:0008168">
    <property type="term" value="F:methyltransferase activity"/>
    <property type="evidence" value="ECO:0007669"/>
    <property type="project" value="UniProtKB-KW"/>
</dbReference>
<feature type="compositionally biased region" description="Basic residues" evidence="10">
    <location>
        <begin position="297"/>
        <end position="313"/>
    </location>
</feature>
<dbReference type="InterPro" id="IPR029026">
    <property type="entry name" value="tRNA_m1G_MTases_N"/>
</dbReference>
<dbReference type="HAMAP" id="MF_00114">
    <property type="entry name" value="DeoC_type1"/>
    <property type="match status" value="1"/>
</dbReference>
<evidence type="ECO:0000256" key="4">
    <source>
        <dbReference type="ARBA" id="ARBA00022490"/>
    </source>
</evidence>
<dbReference type="VEuPathDB" id="FungiDB:F9C07_2073513"/>
<dbReference type="PANTHER" id="PTHR10889:SF1">
    <property type="entry name" value="DEOXYRIBOSE-PHOSPHATE ALDOLASE"/>
    <property type="match status" value="1"/>
</dbReference>
<evidence type="ECO:0000313" key="12">
    <source>
        <dbReference type="Proteomes" id="UP000596276"/>
    </source>
</evidence>
<dbReference type="SMART" id="SM01133">
    <property type="entry name" value="DeoC"/>
    <property type="match status" value="1"/>
</dbReference>
<evidence type="ECO:0000256" key="2">
    <source>
        <dbReference type="ARBA" id="ARBA00010936"/>
    </source>
</evidence>
<keyword evidence="6" id="KW-0704">Schiff base</keyword>
<dbReference type="Pfam" id="PF01791">
    <property type="entry name" value="DeoC"/>
    <property type="match status" value="1"/>
</dbReference>
<dbReference type="InterPro" id="IPR013785">
    <property type="entry name" value="Aldolase_TIM"/>
</dbReference>
<evidence type="ECO:0000256" key="8">
    <source>
        <dbReference type="ARBA" id="ARBA00048791"/>
    </source>
</evidence>
<dbReference type="UniPathway" id="UPA00002">
    <property type="reaction ID" value="UER00468"/>
</dbReference>
<dbReference type="Proteomes" id="UP000596276">
    <property type="component" value="Chromosome 6"/>
</dbReference>
<comment type="catalytic activity">
    <reaction evidence="8">
        <text>2-deoxy-D-ribose 5-phosphate = D-glyceraldehyde 3-phosphate + acetaldehyde</text>
        <dbReference type="Rhea" id="RHEA:12821"/>
        <dbReference type="ChEBI" id="CHEBI:15343"/>
        <dbReference type="ChEBI" id="CHEBI:59776"/>
        <dbReference type="ChEBI" id="CHEBI:62877"/>
        <dbReference type="EC" id="4.1.2.4"/>
    </reaction>
</comment>
<sequence>MSPPKNDAEWAALISTIKDSLPEAFPEYKTPLPSEVNRTIDHTQLALTATEQQIDQLCAEALQYQFATVCVRLNHVRRAVQELKGSSDVKVACVVGFHEGMYETSEKEQEARDAVEQGAAELDMVLKYPLLKEGKYTDVYTDILGVRKAAPSPIKLKVILETSQLSREEIIAGSVIADVAGADFIKTSTGFNGPGANIDNVALMRATAGLVGNGCKVKASGGVRSAEDCIRMLKTGAERIGTSSGVKIMQELKGEAVGEQGAQQAVPDPAVETDVIKNHPYRLPSYSVPKPPLSPRLRPKMRRPNVPKKRKTSHDHGQLDNGGHSNYVFTSKPTAVFTPTGGRSHTLTVAIPGSIVANAHSVEQKTLLAGIIARALAVFCVDEVVVFDDDENSPRDTYHGQGNYHEFPIDKTSGALNGNDSSAKRYTAYSDPSNFLAHILSYLETPPYLRKHLFPMHPNLRGAGLLPSLDMPHHLRANEWCEYREGIVVSSSDGGGQRRHSTQMSNYHNNRRHSPSSPTNFSATVIDTGLPKKVVLPDIQLPEYARVTVRFPDYGREHYAQPVHPSTPRSEAGYYWGYYVRRCRSLSSVFTECPFDGGYDLSFGTSERGAPVYSVLEEDRQEHDNYDRRKIPPDYKHLLIVFGGVAGIEAAVHNDPQLCDMDIRATEAGKLFDYWVNLLPGQGSRTIRTEEAVWLGLTSLRGLVEGTHRPRPSYKSSNF</sequence>
<feature type="region of interest" description="Disordered" evidence="10">
    <location>
        <begin position="490"/>
        <end position="520"/>
    </location>
</feature>
<organism evidence="11 12">
    <name type="scientific">Aspergillus flavus (strain ATCC 200026 / FGSC A1120 / IAM 13836 / NRRL 3357 / JCM 12722 / SRRC 167)</name>
    <dbReference type="NCBI Taxonomy" id="332952"/>
    <lineage>
        <taxon>Eukaryota</taxon>
        <taxon>Fungi</taxon>
        <taxon>Dikarya</taxon>
        <taxon>Ascomycota</taxon>
        <taxon>Pezizomycotina</taxon>
        <taxon>Eurotiomycetes</taxon>
        <taxon>Eurotiomycetidae</taxon>
        <taxon>Eurotiales</taxon>
        <taxon>Aspergillaceae</taxon>
        <taxon>Aspergillus</taxon>
        <taxon>Aspergillus subgen. Circumdati</taxon>
    </lineage>
</organism>
<dbReference type="PANTHER" id="PTHR10889">
    <property type="entry name" value="DEOXYRIBOSE-PHOSPHATE ALDOLASE"/>
    <property type="match status" value="1"/>
</dbReference>
<dbReference type="Gene3D" id="3.40.1280.10">
    <property type="match status" value="2"/>
</dbReference>
<dbReference type="SUPFAM" id="SSF75217">
    <property type="entry name" value="alpha/beta knot"/>
    <property type="match status" value="1"/>
</dbReference>
<dbReference type="AlphaFoldDB" id="A0A7U2N2Q4"/>
<evidence type="ECO:0000256" key="5">
    <source>
        <dbReference type="ARBA" id="ARBA00023239"/>
    </source>
</evidence>
<keyword evidence="11" id="KW-0489">Methyltransferase</keyword>
<keyword evidence="5" id="KW-0456">Lyase</keyword>
<proteinExistence type="inferred from homology"/>
<evidence type="ECO:0000256" key="1">
    <source>
        <dbReference type="ARBA" id="ARBA00009841"/>
    </source>
</evidence>
<evidence type="ECO:0000256" key="10">
    <source>
        <dbReference type="SAM" id="MobiDB-lite"/>
    </source>
</evidence>
<feature type="region of interest" description="Disordered" evidence="10">
    <location>
        <begin position="281"/>
        <end position="325"/>
    </location>
</feature>
<dbReference type="GO" id="GO:0046386">
    <property type="term" value="P:deoxyribose phosphate catabolic process"/>
    <property type="evidence" value="ECO:0007669"/>
    <property type="project" value="UniProtKB-UniPathway"/>
</dbReference>
<accession>A0A7U2N2Q4</accession>
<dbReference type="Pfam" id="PF02598">
    <property type="entry name" value="Methyltrn_RNA_3"/>
    <property type="match status" value="1"/>
</dbReference>
<dbReference type="NCBIfam" id="TIGR00126">
    <property type="entry name" value="deoC"/>
    <property type="match status" value="1"/>
</dbReference>
<dbReference type="GO" id="GO:0004139">
    <property type="term" value="F:deoxyribose-phosphate aldolase activity"/>
    <property type="evidence" value="ECO:0007669"/>
    <property type="project" value="UniProtKB-EC"/>
</dbReference>
<comment type="similarity">
    <text evidence="1">Belongs to the class IV-like SAM-binding methyltransferase superfamily.</text>
</comment>